<evidence type="ECO:0000313" key="6">
    <source>
        <dbReference type="EMBL" id="GAA5804612.1"/>
    </source>
</evidence>
<dbReference type="PANTHER" id="PTHR33572:SF18">
    <property type="entry name" value="SPORE DEVELOPMENT REGULATOR VOSA"/>
    <property type="match status" value="1"/>
</dbReference>
<accession>A0ABP9YCC4</accession>
<organism evidence="6 7">
    <name type="scientific">Helicostylum pulchrum</name>
    <dbReference type="NCBI Taxonomy" id="562976"/>
    <lineage>
        <taxon>Eukaryota</taxon>
        <taxon>Fungi</taxon>
        <taxon>Fungi incertae sedis</taxon>
        <taxon>Mucoromycota</taxon>
        <taxon>Mucoromycotina</taxon>
        <taxon>Mucoromycetes</taxon>
        <taxon>Mucorales</taxon>
        <taxon>Mucorineae</taxon>
        <taxon>Mucoraceae</taxon>
        <taxon>Helicostylum</taxon>
    </lineage>
</organism>
<dbReference type="InterPro" id="IPR037525">
    <property type="entry name" value="Velvet_dom"/>
</dbReference>
<proteinExistence type="predicted"/>
<evidence type="ECO:0000256" key="1">
    <source>
        <dbReference type="ARBA" id="ARBA00004123"/>
    </source>
</evidence>
<sequence length="288" mass="33621">MFKLHRSYNVILRQQPERAKISVPNERDKRSIEPPPILQLQWINCTEEEEKKSLQSPFYFMVVNIIQVESNVILSSQEYLSGSTVSSLYRLRDIDNTDGGFFVFGDLAVKKQGHFKLQFNLFELIDEKVENRKVVYSNEFWVYTNKLYPGPIESTFLSRTFADQGIKMRIRKNLGHTEELKRTNLRKRKGDIPSSYKIIPKDIVCPPSYASDNVHFGRWQSIPTKSKKLNSTLASPTLLYLPPITSIQQKWLDDDRYRCNRLPPLNEIVNNKQVDSYSPFPIDSSFFK</sequence>
<keyword evidence="4" id="KW-0539">Nucleus</keyword>
<evidence type="ECO:0000256" key="4">
    <source>
        <dbReference type="ARBA" id="ARBA00023242"/>
    </source>
</evidence>
<evidence type="ECO:0000313" key="7">
    <source>
        <dbReference type="Proteomes" id="UP001476247"/>
    </source>
</evidence>
<keyword evidence="7" id="KW-1185">Reference proteome</keyword>
<feature type="domain" description="Velvet" evidence="5">
    <location>
        <begin position="2"/>
        <end position="171"/>
    </location>
</feature>
<gene>
    <name evidence="6" type="ORF">HPULCUR_010114</name>
</gene>
<dbReference type="PROSITE" id="PS51821">
    <property type="entry name" value="VELVET"/>
    <property type="match status" value="1"/>
</dbReference>
<comment type="subcellular location">
    <subcellularLocation>
        <location evidence="1">Nucleus</location>
    </subcellularLocation>
</comment>
<keyword evidence="2" id="KW-0805">Transcription regulation</keyword>
<dbReference type="Pfam" id="PF11754">
    <property type="entry name" value="Velvet"/>
    <property type="match status" value="2"/>
</dbReference>
<dbReference type="EMBL" id="BAABUJ010000036">
    <property type="protein sequence ID" value="GAA5804612.1"/>
    <property type="molecule type" value="Genomic_DNA"/>
</dbReference>
<name>A0ABP9YCC4_9FUNG</name>
<evidence type="ECO:0000256" key="2">
    <source>
        <dbReference type="ARBA" id="ARBA00023015"/>
    </source>
</evidence>
<dbReference type="Proteomes" id="UP001476247">
    <property type="component" value="Unassembled WGS sequence"/>
</dbReference>
<dbReference type="PANTHER" id="PTHR33572">
    <property type="entry name" value="SPORE DEVELOPMENT REGULATOR VOSA"/>
    <property type="match status" value="1"/>
</dbReference>
<keyword evidence="3" id="KW-0804">Transcription</keyword>
<evidence type="ECO:0000259" key="5">
    <source>
        <dbReference type="PROSITE" id="PS51821"/>
    </source>
</evidence>
<comment type="caution">
    <text evidence="6">The sequence shown here is derived from an EMBL/GenBank/DDBJ whole genome shotgun (WGS) entry which is preliminary data.</text>
</comment>
<dbReference type="Gene3D" id="2.60.40.3960">
    <property type="entry name" value="Velvet domain"/>
    <property type="match status" value="1"/>
</dbReference>
<dbReference type="InterPro" id="IPR038491">
    <property type="entry name" value="Velvet_dom_sf"/>
</dbReference>
<evidence type="ECO:0000256" key="3">
    <source>
        <dbReference type="ARBA" id="ARBA00023163"/>
    </source>
</evidence>
<protein>
    <recommendedName>
        <fullName evidence="5">Velvet domain-containing protein</fullName>
    </recommendedName>
</protein>
<dbReference type="InterPro" id="IPR021740">
    <property type="entry name" value="Velvet"/>
</dbReference>
<reference evidence="6 7" key="1">
    <citation type="submission" date="2024-04" db="EMBL/GenBank/DDBJ databases">
        <title>genome sequences of Mucor flavus KT1a and Helicostylum pulchrum KT1b strains isolation_sourced from the surface of a dry-aged beef.</title>
        <authorList>
            <person name="Toyotome T."/>
            <person name="Hosono M."/>
            <person name="Torimaru M."/>
            <person name="Fukuda K."/>
            <person name="Mikami N."/>
        </authorList>
    </citation>
    <scope>NUCLEOTIDE SEQUENCE [LARGE SCALE GENOMIC DNA]</scope>
    <source>
        <strain evidence="6 7">KT1b</strain>
    </source>
</reference>